<proteinExistence type="inferred from homology"/>
<feature type="region of interest" description="Disordered" evidence="15">
    <location>
        <begin position="679"/>
        <end position="762"/>
    </location>
</feature>
<dbReference type="GO" id="GO:0008955">
    <property type="term" value="F:peptidoglycan glycosyltransferase activity"/>
    <property type="evidence" value="ECO:0007669"/>
    <property type="project" value="UniProtKB-EC"/>
</dbReference>
<dbReference type="NCBIfam" id="TIGR02074">
    <property type="entry name" value="PBP_1a_fam"/>
    <property type="match status" value="1"/>
</dbReference>
<keyword evidence="16" id="KW-0472">Membrane</keyword>
<keyword evidence="9" id="KW-0133">Cell shape</keyword>
<evidence type="ECO:0000259" key="18">
    <source>
        <dbReference type="Pfam" id="PF00912"/>
    </source>
</evidence>
<dbReference type="RefSeq" id="WP_246134381.1">
    <property type="nucleotide sequence ID" value="NZ_JARPAF010000002.1"/>
</dbReference>
<dbReference type="GO" id="GO:0008658">
    <property type="term" value="F:penicillin binding"/>
    <property type="evidence" value="ECO:0007669"/>
    <property type="project" value="InterPro"/>
</dbReference>
<comment type="pathway">
    <text evidence="1">Cell wall biogenesis; peptidoglycan biosynthesis.</text>
</comment>
<evidence type="ECO:0000259" key="17">
    <source>
        <dbReference type="Pfam" id="PF00905"/>
    </source>
</evidence>
<dbReference type="GO" id="GO:0071555">
    <property type="term" value="P:cell wall organization"/>
    <property type="evidence" value="ECO:0007669"/>
    <property type="project" value="UniProtKB-KW"/>
</dbReference>
<dbReference type="GO" id="GO:0006508">
    <property type="term" value="P:proteolysis"/>
    <property type="evidence" value="ECO:0007669"/>
    <property type="project" value="UniProtKB-KW"/>
</dbReference>
<feature type="transmembrane region" description="Helical" evidence="16">
    <location>
        <begin position="84"/>
        <end position="109"/>
    </location>
</feature>
<accession>A0A560K3J0</accession>
<comment type="similarity">
    <text evidence="3">In the N-terminal section; belongs to the glycosyltransferase 51 family.</text>
</comment>
<comment type="catalytic activity">
    <reaction evidence="14">
        <text>[GlcNAc-(1-&gt;4)-Mur2Ac(oyl-L-Ala-gamma-D-Glu-L-Lys-D-Ala-D-Ala)](n)-di-trans,octa-cis-undecaprenyl diphosphate + beta-D-GlcNAc-(1-&gt;4)-Mur2Ac(oyl-L-Ala-gamma-D-Glu-L-Lys-D-Ala-D-Ala)-di-trans,octa-cis-undecaprenyl diphosphate = [GlcNAc-(1-&gt;4)-Mur2Ac(oyl-L-Ala-gamma-D-Glu-L-Lys-D-Ala-D-Ala)](n+1)-di-trans,octa-cis-undecaprenyl diphosphate + di-trans,octa-cis-undecaprenyl diphosphate + H(+)</text>
        <dbReference type="Rhea" id="RHEA:23708"/>
        <dbReference type="Rhea" id="RHEA-COMP:9602"/>
        <dbReference type="Rhea" id="RHEA-COMP:9603"/>
        <dbReference type="ChEBI" id="CHEBI:15378"/>
        <dbReference type="ChEBI" id="CHEBI:58405"/>
        <dbReference type="ChEBI" id="CHEBI:60033"/>
        <dbReference type="ChEBI" id="CHEBI:78435"/>
        <dbReference type="EC" id="2.4.99.28"/>
    </reaction>
</comment>
<keyword evidence="12" id="KW-0961">Cell wall biogenesis/degradation</keyword>
<dbReference type="FunFam" id="1.10.3810.10:FF:000001">
    <property type="entry name" value="Penicillin-binding protein 1A"/>
    <property type="match status" value="1"/>
</dbReference>
<evidence type="ECO:0000256" key="6">
    <source>
        <dbReference type="ARBA" id="ARBA00022676"/>
    </source>
</evidence>
<evidence type="ECO:0000256" key="1">
    <source>
        <dbReference type="ARBA" id="ARBA00004752"/>
    </source>
</evidence>
<keyword evidence="11" id="KW-0511">Multifunctional enzyme</keyword>
<evidence type="ECO:0000256" key="15">
    <source>
        <dbReference type="SAM" id="MobiDB-lite"/>
    </source>
</evidence>
<dbReference type="UniPathway" id="UPA00219"/>
<dbReference type="InterPro" id="IPR050396">
    <property type="entry name" value="Glycosyltr_51/Transpeptidase"/>
</dbReference>
<evidence type="ECO:0000256" key="14">
    <source>
        <dbReference type="ARBA" id="ARBA00049902"/>
    </source>
</evidence>
<feature type="compositionally biased region" description="Gly residues" evidence="15">
    <location>
        <begin position="48"/>
        <end position="59"/>
    </location>
</feature>
<comment type="catalytic activity">
    <reaction evidence="13">
        <text>Preferential cleavage: (Ac)2-L-Lys-D-Ala-|-D-Ala. Also transpeptidation of peptidyl-alanyl moieties that are N-acyl substituents of D-alanine.</text>
        <dbReference type="EC" id="3.4.16.4"/>
    </reaction>
</comment>
<dbReference type="InterPro" id="IPR001460">
    <property type="entry name" value="PCN-bd_Tpept"/>
</dbReference>
<dbReference type="Pfam" id="PF00905">
    <property type="entry name" value="Transpeptidase"/>
    <property type="match status" value="1"/>
</dbReference>
<dbReference type="Pfam" id="PF00912">
    <property type="entry name" value="Transgly"/>
    <property type="match status" value="1"/>
</dbReference>
<dbReference type="GO" id="GO:0009002">
    <property type="term" value="F:serine-type D-Ala-D-Ala carboxypeptidase activity"/>
    <property type="evidence" value="ECO:0007669"/>
    <property type="project" value="UniProtKB-EC"/>
</dbReference>
<evidence type="ECO:0000256" key="9">
    <source>
        <dbReference type="ARBA" id="ARBA00022960"/>
    </source>
</evidence>
<evidence type="ECO:0000256" key="7">
    <source>
        <dbReference type="ARBA" id="ARBA00022679"/>
    </source>
</evidence>
<organism evidence="19 20">
    <name type="scientific">Nitrospirillum amazonense</name>
    <dbReference type="NCBI Taxonomy" id="28077"/>
    <lineage>
        <taxon>Bacteria</taxon>
        <taxon>Pseudomonadati</taxon>
        <taxon>Pseudomonadota</taxon>
        <taxon>Alphaproteobacteria</taxon>
        <taxon>Rhodospirillales</taxon>
        <taxon>Azospirillaceae</taxon>
        <taxon>Nitrospirillum</taxon>
    </lineage>
</organism>
<feature type="domain" description="Penicillin-binding protein transpeptidase" evidence="17">
    <location>
        <begin position="394"/>
        <end position="627"/>
    </location>
</feature>
<comment type="similarity">
    <text evidence="2">In the C-terminal section; belongs to the transpeptidase family.</text>
</comment>
<evidence type="ECO:0000256" key="11">
    <source>
        <dbReference type="ARBA" id="ARBA00023268"/>
    </source>
</evidence>
<evidence type="ECO:0000256" key="12">
    <source>
        <dbReference type="ARBA" id="ARBA00023316"/>
    </source>
</evidence>
<dbReference type="Proteomes" id="UP000320516">
    <property type="component" value="Unassembled WGS sequence"/>
</dbReference>
<feature type="compositionally biased region" description="Low complexity" evidence="15">
    <location>
        <begin position="27"/>
        <end position="37"/>
    </location>
</feature>
<comment type="caution">
    <text evidence="19">The sequence shown here is derived from an EMBL/GenBank/DDBJ whole genome shotgun (WGS) entry which is preliminary data.</text>
</comment>
<feature type="compositionally biased region" description="Basic residues" evidence="15">
    <location>
        <begin position="61"/>
        <end position="78"/>
    </location>
</feature>
<gene>
    <name evidence="19" type="ORF">FBZ87_104270</name>
</gene>
<keyword evidence="5" id="KW-0645">Protease</keyword>
<dbReference type="Gene3D" id="1.10.3810.10">
    <property type="entry name" value="Biosynthetic peptidoglycan transglycosylase-like"/>
    <property type="match status" value="1"/>
</dbReference>
<dbReference type="GO" id="GO:0009252">
    <property type="term" value="P:peptidoglycan biosynthetic process"/>
    <property type="evidence" value="ECO:0007669"/>
    <property type="project" value="UniProtKB-UniPathway"/>
</dbReference>
<dbReference type="InterPro" id="IPR012338">
    <property type="entry name" value="Beta-lactam/transpept-like"/>
</dbReference>
<evidence type="ECO:0000256" key="5">
    <source>
        <dbReference type="ARBA" id="ARBA00022670"/>
    </source>
</evidence>
<keyword evidence="16" id="KW-0812">Transmembrane</keyword>
<evidence type="ECO:0000256" key="8">
    <source>
        <dbReference type="ARBA" id="ARBA00022801"/>
    </source>
</evidence>
<dbReference type="GO" id="GO:0030288">
    <property type="term" value="C:outer membrane-bounded periplasmic space"/>
    <property type="evidence" value="ECO:0007669"/>
    <property type="project" value="TreeGrafter"/>
</dbReference>
<evidence type="ECO:0000313" key="20">
    <source>
        <dbReference type="Proteomes" id="UP000320516"/>
    </source>
</evidence>
<feature type="domain" description="Glycosyl transferase family 51" evidence="18">
    <location>
        <begin position="134"/>
        <end position="307"/>
    </location>
</feature>
<keyword evidence="6" id="KW-0328">Glycosyltransferase</keyword>
<evidence type="ECO:0000256" key="16">
    <source>
        <dbReference type="SAM" id="Phobius"/>
    </source>
</evidence>
<evidence type="ECO:0000256" key="13">
    <source>
        <dbReference type="ARBA" id="ARBA00034000"/>
    </source>
</evidence>
<dbReference type="AlphaFoldDB" id="A0A560K3J0"/>
<dbReference type="EMBL" id="VITV01000004">
    <property type="protein sequence ID" value="TWB75170.1"/>
    <property type="molecule type" value="Genomic_DNA"/>
</dbReference>
<reference evidence="19 20" key="1">
    <citation type="submission" date="2019-06" db="EMBL/GenBank/DDBJ databases">
        <title>Genomic Encyclopedia of Type Strains, Phase IV (KMG-V): Genome sequencing to study the core and pangenomes of soil and plant-associated prokaryotes.</title>
        <authorList>
            <person name="Whitman W."/>
        </authorList>
    </citation>
    <scope>NUCLEOTIDE SEQUENCE [LARGE SCALE GENOMIC DNA]</scope>
    <source>
        <strain evidence="19 20">BR 12005</strain>
    </source>
</reference>
<feature type="compositionally biased region" description="Low complexity" evidence="15">
    <location>
        <begin position="693"/>
        <end position="719"/>
    </location>
</feature>
<keyword evidence="10" id="KW-0573">Peptidoglycan synthesis</keyword>
<dbReference type="SUPFAM" id="SSF53955">
    <property type="entry name" value="Lysozyme-like"/>
    <property type="match status" value="1"/>
</dbReference>
<keyword evidence="7" id="KW-0808">Transferase</keyword>
<dbReference type="InterPro" id="IPR023346">
    <property type="entry name" value="Lysozyme-like_dom_sf"/>
</dbReference>
<dbReference type="SUPFAM" id="SSF56601">
    <property type="entry name" value="beta-lactamase/transpeptidase-like"/>
    <property type="match status" value="1"/>
</dbReference>
<feature type="region of interest" description="Disordered" evidence="15">
    <location>
        <begin position="1"/>
        <end position="79"/>
    </location>
</feature>
<evidence type="ECO:0000256" key="10">
    <source>
        <dbReference type="ARBA" id="ARBA00022984"/>
    </source>
</evidence>
<evidence type="ECO:0000313" key="19">
    <source>
        <dbReference type="EMBL" id="TWB75170.1"/>
    </source>
</evidence>
<keyword evidence="8" id="KW-0378">Hydrolase</keyword>
<protein>
    <submittedName>
        <fullName evidence="19">Penicillin-binding protein 1A</fullName>
    </submittedName>
</protein>
<evidence type="ECO:0000256" key="4">
    <source>
        <dbReference type="ARBA" id="ARBA00022645"/>
    </source>
</evidence>
<sequence>MSPDDTDTSLRAFRPVGSQPAPRRKPTAPAKAATPRVAPRPRPDEGDGGAGGGNGGGGQPPRRRPPPGRRPAPKRRSGGPRMPWWLKTLVVLGIWGVMVLAGVVAYFAYDLPEISQVAQFQRRPAVTVLAADGSKLARFGDMRGETLEVSEISPDLVHAVLAVEDRRFYSHFGVDPIGIARAAWTDYRTGHMRQGASTITQQLARNLFLSPAKTMRRKVQEAMLALMLEHRYTKDQILGAYLNRVYLGSGTYGVDAAARTYFDKSATEVNLREAAIIAGLLKAPSKYSPSANNERAEQRMAVVLATMVDAGYITVEQAKAVVNQPAQPRANPSVEGDGRYFAAWVADQVNAFIGPNHGDLVVHTTYDAKMQRAATAHVAEILNGPGAAANVHQAAVVIMAPDGAVKAMVGGRDYDESQFNRATQALRQPGSSFKPFVYLAALEAGRTPDDLILDAPYKRGKWEPKNYEPGYMGEIPLRTALAHSVNTATIRLLESVGIDRAIAVARRLGITAPLRRDLSLALGTSEVTPLELTGAYTAIANGGRAVFPYGITEIRDADDSVLYQRKGSGAGYAIAAAEDANLVRMMMGVVQVGTGKSAQLADRPIAGKTGTTQDYRDAWFMGFTADYVTGVWLGNDDGDEMKRITGGTLPAKLWKAIMTDLEQGLPVRDLIPLQPAAVQDQAPDGPAVPPLPTVETVPLDGAPTAAATPAPGVPTVDTTGQVKPEAVQKEEDQDDDKDVPDQTPSNKPDPIGDLLNKLKKEQ</sequence>
<dbReference type="InterPro" id="IPR001264">
    <property type="entry name" value="Glyco_trans_51"/>
</dbReference>
<name>A0A560K3J0_9PROT</name>
<dbReference type="Gene3D" id="3.40.710.10">
    <property type="entry name" value="DD-peptidase/beta-lactamase superfamily"/>
    <property type="match status" value="1"/>
</dbReference>
<evidence type="ECO:0000256" key="2">
    <source>
        <dbReference type="ARBA" id="ARBA00007090"/>
    </source>
</evidence>
<keyword evidence="4" id="KW-0121">Carboxypeptidase</keyword>
<dbReference type="GO" id="GO:0008360">
    <property type="term" value="P:regulation of cell shape"/>
    <property type="evidence" value="ECO:0007669"/>
    <property type="project" value="UniProtKB-KW"/>
</dbReference>
<dbReference type="PANTHER" id="PTHR32282">
    <property type="entry name" value="BINDING PROTEIN TRANSPEPTIDASE, PUTATIVE-RELATED"/>
    <property type="match status" value="1"/>
</dbReference>
<keyword evidence="16" id="KW-1133">Transmembrane helix</keyword>
<dbReference type="InterPro" id="IPR036950">
    <property type="entry name" value="PBP_transglycosylase"/>
</dbReference>
<evidence type="ECO:0000256" key="3">
    <source>
        <dbReference type="ARBA" id="ARBA00007739"/>
    </source>
</evidence>
<dbReference type="PANTHER" id="PTHR32282:SF33">
    <property type="entry name" value="PEPTIDOGLYCAN GLYCOSYLTRANSFERASE"/>
    <property type="match status" value="1"/>
</dbReference>